<name>A0ABT8F4E0_9BACT</name>
<feature type="signal peptide" evidence="1">
    <location>
        <begin position="1"/>
        <end position="19"/>
    </location>
</feature>
<protein>
    <submittedName>
        <fullName evidence="3">DUF2147 domain-containing protein</fullName>
    </submittedName>
</protein>
<reference evidence="3" key="1">
    <citation type="submission" date="2023-06" db="EMBL/GenBank/DDBJ databases">
        <title>Cytophagales bacterium Strain LB-30, isolated from soil.</title>
        <authorList>
            <person name="Liu B."/>
        </authorList>
    </citation>
    <scope>NUCLEOTIDE SEQUENCE</scope>
    <source>
        <strain evidence="3">LB-30</strain>
    </source>
</reference>
<dbReference type="Pfam" id="PF09917">
    <property type="entry name" value="DUF2147"/>
    <property type="match status" value="1"/>
</dbReference>
<gene>
    <name evidence="3" type="ORF">QWY31_07405</name>
</gene>
<organism evidence="3 4">
    <name type="scientific">Shiella aurantiaca</name>
    <dbReference type="NCBI Taxonomy" id="3058365"/>
    <lineage>
        <taxon>Bacteria</taxon>
        <taxon>Pseudomonadati</taxon>
        <taxon>Bacteroidota</taxon>
        <taxon>Cytophagia</taxon>
        <taxon>Cytophagales</taxon>
        <taxon>Shiellaceae</taxon>
        <taxon>Shiella</taxon>
    </lineage>
</organism>
<keyword evidence="1" id="KW-0732">Signal</keyword>
<evidence type="ECO:0000259" key="2">
    <source>
        <dbReference type="Pfam" id="PF09917"/>
    </source>
</evidence>
<evidence type="ECO:0000256" key="1">
    <source>
        <dbReference type="SAM" id="SignalP"/>
    </source>
</evidence>
<feature type="chain" id="PRO_5045762163" evidence="1">
    <location>
        <begin position="20"/>
        <end position="145"/>
    </location>
</feature>
<sequence length="145" mass="16698">MKQILSLLLFCLLSMPLWAQKEADQILGKWYNTEKSAQVEIYACGDRYCGKIVWLKEPTYEDGTAKIDKNNPEEKLRSRALMGLNLLTGFEYDEDNVWEDGEIYDPKEGKTYSCMLTLKPNGELEVRGYVGFSLIGKTVIWTRVK</sequence>
<keyword evidence="4" id="KW-1185">Reference proteome</keyword>
<accession>A0ABT8F4E0</accession>
<dbReference type="InterPro" id="IPR019223">
    <property type="entry name" value="DUF2147"/>
</dbReference>
<dbReference type="Gene3D" id="2.40.128.520">
    <property type="match status" value="1"/>
</dbReference>
<proteinExistence type="predicted"/>
<feature type="domain" description="DUF2147" evidence="2">
    <location>
        <begin position="28"/>
        <end position="143"/>
    </location>
</feature>
<dbReference type="Proteomes" id="UP001168552">
    <property type="component" value="Unassembled WGS sequence"/>
</dbReference>
<evidence type="ECO:0000313" key="4">
    <source>
        <dbReference type="Proteomes" id="UP001168552"/>
    </source>
</evidence>
<dbReference type="PANTHER" id="PTHR36919">
    <property type="entry name" value="BLR1215 PROTEIN"/>
    <property type="match status" value="1"/>
</dbReference>
<comment type="caution">
    <text evidence="3">The sequence shown here is derived from an EMBL/GenBank/DDBJ whole genome shotgun (WGS) entry which is preliminary data.</text>
</comment>
<dbReference type="PANTHER" id="PTHR36919:SF2">
    <property type="entry name" value="BLL6627 PROTEIN"/>
    <property type="match status" value="1"/>
</dbReference>
<evidence type="ECO:0000313" key="3">
    <source>
        <dbReference type="EMBL" id="MDN4165322.1"/>
    </source>
</evidence>
<dbReference type="EMBL" id="JAUHJS010000003">
    <property type="protein sequence ID" value="MDN4165322.1"/>
    <property type="molecule type" value="Genomic_DNA"/>
</dbReference>
<dbReference type="RefSeq" id="WP_320003847.1">
    <property type="nucleotide sequence ID" value="NZ_JAUHJS010000003.1"/>
</dbReference>